<feature type="region of interest" description="Disordered" evidence="1">
    <location>
        <begin position="590"/>
        <end position="609"/>
    </location>
</feature>
<dbReference type="Pfam" id="PF01764">
    <property type="entry name" value="Lipase_3"/>
    <property type="match status" value="1"/>
</dbReference>
<feature type="compositionally biased region" description="Polar residues" evidence="1">
    <location>
        <begin position="515"/>
        <end position="533"/>
    </location>
</feature>
<accession>A0ABP1B887</accession>
<name>A0ABP1B887_9BRYO</name>
<dbReference type="EMBL" id="OZ023703">
    <property type="protein sequence ID" value="CAK9871384.1"/>
    <property type="molecule type" value="Genomic_DNA"/>
</dbReference>
<feature type="compositionally biased region" description="Basic and acidic residues" evidence="1">
    <location>
        <begin position="561"/>
        <end position="575"/>
    </location>
</feature>
<feature type="region of interest" description="Disordered" evidence="1">
    <location>
        <begin position="120"/>
        <end position="149"/>
    </location>
</feature>
<feature type="region of interest" description="Disordered" evidence="1">
    <location>
        <begin position="65"/>
        <end position="99"/>
    </location>
</feature>
<dbReference type="InterPro" id="IPR002921">
    <property type="entry name" value="Fungal_lipase-type"/>
</dbReference>
<dbReference type="SUPFAM" id="SSF53474">
    <property type="entry name" value="alpha/beta-Hydrolases"/>
    <property type="match status" value="1"/>
</dbReference>
<dbReference type="Gene3D" id="3.40.50.1820">
    <property type="entry name" value="alpha/beta hydrolase"/>
    <property type="match status" value="1"/>
</dbReference>
<protein>
    <recommendedName>
        <fullName evidence="2">Fungal lipase-type domain-containing protein</fullName>
    </recommendedName>
</protein>
<evidence type="ECO:0000256" key="1">
    <source>
        <dbReference type="SAM" id="MobiDB-lite"/>
    </source>
</evidence>
<organism evidence="3 4">
    <name type="scientific">Sphagnum jensenii</name>
    <dbReference type="NCBI Taxonomy" id="128206"/>
    <lineage>
        <taxon>Eukaryota</taxon>
        <taxon>Viridiplantae</taxon>
        <taxon>Streptophyta</taxon>
        <taxon>Embryophyta</taxon>
        <taxon>Bryophyta</taxon>
        <taxon>Sphagnophytina</taxon>
        <taxon>Sphagnopsida</taxon>
        <taxon>Sphagnales</taxon>
        <taxon>Sphagnaceae</taxon>
        <taxon>Sphagnum</taxon>
    </lineage>
</organism>
<dbReference type="Proteomes" id="UP001497522">
    <property type="component" value="Chromosome 2"/>
</dbReference>
<reference evidence="3 4" key="1">
    <citation type="submission" date="2024-03" db="EMBL/GenBank/DDBJ databases">
        <authorList>
            <consortium name="ELIXIR-Norway"/>
            <consortium name="Elixir Norway"/>
        </authorList>
    </citation>
    <scope>NUCLEOTIDE SEQUENCE [LARGE SCALE GENOMIC DNA]</scope>
</reference>
<dbReference type="InterPro" id="IPR029058">
    <property type="entry name" value="AB_hydrolase_fold"/>
</dbReference>
<dbReference type="CDD" id="cd00519">
    <property type="entry name" value="Lipase_3"/>
    <property type="match status" value="1"/>
</dbReference>
<gene>
    <name evidence="3" type="ORF">CSSPJE1EN2_LOCUS14052</name>
</gene>
<feature type="region of interest" description="Disordered" evidence="1">
    <location>
        <begin position="210"/>
        <end position="230"/>
    </location>
</feature>
<evidence type="ECO:0000313" key="4">
    <source>
        <dbReference type="Proteomes" id="UP001497522"/>
    </source>
</evidence>
<feature type="domain" description="Fungal lipase-type" evidence="2">
    <location>
        <begin position="348"/>
        <end position="476"/>
    </location>
</feature>
<feature type="compositionally biased region" description="Basic and acidic residues" evidence="1">
    <location>
        <begin position="535"/>
        <end position="544"/>
    </location>
</feature>
<keyword evidence="4" id="KW-1185">Reference proteome</keyword>
<dbReference type="PANTHER" id="PTHR46023">
    <property type="entry name" value="LIPASE CLASS 3 PROTEIN-LIKE"/>
    <property type="match status" value="1"/>
</dbReference>
<dbReference type="PANTHER" id="PTHR46023:SF8">
    <property type="entry name" value="SN1-SPECIFIC DIACYLGLYCEROL LIPASE"/>
    <property type="match status" value="1"/>
</dbReference>
<sequence length="671" mass="72549">MTNFSSLCCLCSPSCSSSSCLYSSSSSIVFHGSLRLKTTSCSSSLLQSLSRLTCSHGRLTSENSRELAVKKSSDDGDVSSAAAAAADRHHHKQQRFVSSTQQQLPLLLSETKSIKPLRFVSKDFTPTNERRKKKNLQKQADSQHHHQASPLFATASVNAVIAAEGGEERLSNFQNLDWKGRALVLLLLGSGIVGAIWTSKKVFTRVHEKVSGEGGGGAEEDGGGAADGSSSPLSVVAKGFSTIQENLGPWSFQDLTLGLAAISKVTEKEPPKPPGKLAKDTLNDPHFLALAQHWRAMAEAAYVFDPASFSLQSHLPESAIVAAQWMPNQETLCPAYVVCVDAPYGAVVLSVRGTSQVVDMLVNSGASAEPFMGGEAHGGFVHATEKLIEEAVPLIKKAFAVHGKAQKNLKLVIVGHSMGAAVGIMAGMKLKHIFPNLECWGYSTPACVTLDLASGSCESYVTSFLANHDIVPRFSVASVEQLRQRIFDFNWEEGDRIAHGDEDWEKIKAGADSLRQVQQKQNDISKSVQQAQEGVSEKVQDVNKKMASPIPGSEEEDGENGSEKKGKEEEKKEHPPMYPPGRLLVLASEPPGCGKSPEQRSDVPQQRNMGTYPTFEEARNVKWDMYEAKQEEIGELVVSPWCVSDHMLGNLAEGIAYLQSQCEPAFGGMPK</sequence>
<feature type="compositionally biased region" description="Basic and acidic residues" evidence="1">
    <location>
        <begin position="65"/>
        <end position="74"/>
    </location>
</feature>
<evidence type="ECO:0000259" key="2">
    <source>
        <dbReference type="Pfam" id="PF01764"/>
    </source>
</evidence>
<proteinExistence type="predicted"/>
<feature type="region of interest" description="Disordered" evidence="1">
    <location>
        <begin position="515"/>
        <end position="580"/>
    </location>
</feature>
<evidence type="ECO:0000313" key="3">
    <source>
        <dbReference type="EMBL" id="CAK9871384.1"/>
    </source>
</evidence>